<feature type="transmembrane region" description="Helical" evidence="2">
    <location>
        <begin position="652"/>
        <end position="669"/>
    </location>
</feature>
<accession>A0AAU2H7U2</accession>
<keyword evidence="2" id="KW-0472">Membrane</keyword>
<keyword evidence="2" id="KW-1133">Transmembrane helix</keyword>
<feature type="transmembrane region" description="Helical" evidence="2">
    <location>
        <begin position="548"/>
        <end position="566"/>
    </location>
</feature>
<proteinExistence type="predicted"/>
<dbReference type="NCBIfam" id="NF041501">
    <property type="entry name" value="cola_mem"/>
    <property type="match status" value="1"/>
</dbReference>
<name>A0AAU2H7U2_9ACTN</name>
<evidence type="ECO:0000313" key="3">
    <source>
        <dbReference type="EMBL" id="WTU44161.1"/>
    </source>
</evidence>
<dbReference type="InterPro" id="IPR048104">
    <property type="entry name" value="Cola_memb_dom"/>
</dbReference>
<feature type="transmembrane region" description="Helical" evidence="2">
    <location>
        <begin position="411"/>
        <end position="431"/>
    </location>
</feature>
<feature type="transmembrane region" description="Helical" evidence="2">
    <location>
        <begin position="481"/>
        <end position="503"/>
    </location>
</feature>
<feature type="transmembrane region" description="Helical" evidence="2">
    <location>
        <begin position="689"/>
        <end position="709"/>
    </location>
</feature>
<evidence type="ECO:0000256" key="2">
    <source>
        <dbReference type="SAM" id="Phobius"/>
    </source>
</evidence>
<feature type="region of interest" description="Disordered" evidence="1">
    <location>
        <begin position="308"/>
        <end position="392"/>
    </location>
</feature>
<keyword evidence="2" id="KW-0812">Transmembrane</keyword>
<dbReference type="AlphaFoldDB" id="A0AAU2H7U2"/>
<feature type="compositionally biased region" description="Pro residues" evidence="1">
    <location>
        <begin position="334"/>
        <end position="352"/>
    </location>
</feature>
<reference evidence="3" key="1">
    <citation type="submission" date="2022-10" db="EMBL/GenBank/DDBJ databases">
        <title>The complete genomes of actinobacterial strains from the NBC collection.</title>
        <authorList>
            <person name="Joergensen T.S."/>
            <person name="Alvarez Arevalo M."/>
            <person name="Sterndorff E.B."/>
            <person name="Faurdal D."/>
            <person name="Vuksanovic O."/>
            <person name="Mourched A.-S."/>
            <person name="Charusanti P."/>
            <person name="Shaw S."/>
            <person name="Blin K."/>
            <person name="Weber T."/>
        </authorList>
    </citation>
    <scope>NUCLEOTIDE SEQUENCE</scope>
    <source>
        <strain evidence="3">NBC_00060</strain>
    </source>
</reference>
<dbReference type="EMBL" id="CP108253">
    <property type="protein sequence ID" value="WTU44161.1"/>
    <property type="molecule type" value="Genomic_DNA"/>
</dbReference>
<sequence length="724" mass="75756">MTPVLWPSSEKVQQGKNVVVSGSHFDCGTGEGTKAGPLTLTGDLPVPIAVRTDASGGFSQSVKVAEKAPLGRYEVVATCDARPSVTQETSYEVVAAPVVTPPHPNPVLALSPSSGAPETKVKVSGEGFLCRGPARLLWDGADLPGTGATPTADGKLAASFSVPPGAGAGTYKVTATCEAAPLGAGPVGARSVAAAGVVAASQTFTVIQPPITPPPVGTYEITIHMTDYPAACTWGRILIDGKGLLDPWLDADSYKGDAEPGRWRFIDLHAYIPPDMKGYQPVDLDCPGRAVERAGTIDLPPEPFTAFFLPKGSPVAPHTEDRTGVLPKPDLPGITPPPPPPPASGTPGPRPTPSDDVSGVPEPEPTPWPSGPTQEPKPPVGHDRPGDLVGSMPTPAEVSWALKDIAGSVGMAAWFLLLVLLLEKAFPSQLADNALSRRWRRRREERSARASAARLPGWVRMGTFALLGGALVVWADATARWSAPTVAKVLGAAVGTLLILVTYEKTKDSLLRPGRGGIRAELRVVPAGLLLAALMAALSRGLAFPVPYVYGLVAVYMVLGAVPPGSRDPRHAMPKGQAVMVGGISVLSASLLVWVLGTPLIEEGRTAGPSSFHHVLAYTVGLMVVGGIEVVVFGMLPLSGMDGHVLKSWSKPAWYGLYLLALTLFFHVLLNSVHPGLGPGFVVSKDLRWCTLAIATALFLAAWVFSLGLRRHVARLERRAAAVG</sequence>
<feature type="transmembrane region" description="Helical" evidence="2">
    <location>
        <begin position="452"/>
        <end position="475"/>
    </location>
</feature>
<feature type="transmembrane region" description="Helical" evidence="2">
    <location>
        <begin position="524"/>
        <end position="542"/>
    </location>
</feature>
<evidence type="ECO:0000256" key="1">
    <source>
        <dbReference type="SAM" id="MobiDB-lite"/>
    </source>
</evidence>
<gene>
    <name evidence="3" type="ORF">OHV25_33560</name>
</gene>
<protein>
    <submittedName>
        <fullName evidence="3">Uncharacterized protein</fullName>
    </submittedName>
</protein>
<feature type="transmembrane region" description="Helical" evidence="2">
    <location>
        <begin position="616"/>
        <end position="640"/>
    </location>
</feature>
<feature type="compositionally biased region" description="Pro residues" evidence="1">
    <location>
        <begin position="362"/>
        <end position="379"/>
    </location>
</feature>
<feature type="transmembrane region" description="Helical" evidence="2">
    <location>
        <begin position="578"/>
        <end position="596"/>
    </location>
</feature>
<organism evidence="3">
    <name type="scientific">Streptomyces sp. NBC_00060</name>
    <dbReference type="NCBI Taxonomy" id="2975636"/>
    <lineage>
        <taxon>Bacteria</taxon>
        <taxon>Bacillati</taxon>
        <taxon>Actinomycetota</taxon>
        <taxon>Actinomycetes</taxon>
        <taxon>Kitasatosporales</taxon>
        <taxon>Streptomycetaceae</taxon>
        <taxon>Streptomyces</taxon>
    </lineage>
</organism>